<name>A0A1A8UMG3_NOTFU</name>
<organism evidence="1">
    <name type="scientific">Nothobranchius furzeri</name>
    <name type="common">Turquoise killifish</name>
    <dbReference type="NCBI Taxonomy" id="105023"/>
    <lineage>
        <taxon>Eukaryota</taxon>
        <taxon>Metazoa</taxon>
        <taxon>Chordata</taxon>
        <taxon>Craniata</taxon>
        <taxon>Vertebrata</taxon>
        <taxon>Euteleostomi</taxon>
        <taxon>Actinopterygii</taxon>
        <taxon>Neopterygii</taxon>
        <taxon>Teleostei</taxon>
        <taxon>Neoteleostei</taxon>
        <taxon>Acanthomorphata</taxon>
        <taxon>Ovalentaria</taxon>
        <taxon>Atherinomorphae</taxon>
        <taxon>Cyprinodontiformes</taxon>
        <taxon>Nothobranchiidae</taxon>
        <taxon>Nothobranchius</taxon>
    </lineage>
</organism>
<proteinExistence type="predicted"/>
<feature type="non-terminal residue" evidence="1">
    <location>
        <position position="86"/>
    </location>
</feature>
<evidence type="ECO:0000313" key="1">
    <source>
        <dbReference type="EMBL" id="SBS48517.1"/>
    </source>
</evidence>
<dbReference type="EMBL" id="HADY01014267">
    <property type="protein sequence ID" value="SBP52752.1"/>
    <property type="molecule type" value="Transcribed_RNA"/>
</dbReference>
<feature type="non-terminal residue" evidence="1">
    <location>
        <position position="1"/>
    </location>
</feature>
<accession>A0A1A8UMG3</accession>
<gene>
    <name evidence="1" type="primary">Nfu_g_1_020153</name>
</gene>
<dbReference type="AlphaFoldDB" id="A0A1A8UMG3"/>
<protein>
    <submittedName>
        <fullName evidence="1">Uncharacterized protein</fullName>
    </submittedName>
</protein>
<dbReference type="EMBL" id="HAEJ01008060">
    <property type="protein sequence ID" value="SBS48517.1"/>
    <property type="molecule type" value="Transcribed_RNA"/>
</dbReference>
<reference evidence="1" key="1">
    <citation type="submission" date="2016-05" db="EMBL/GenBank/DDBJ databases">
        <authorList>
            <person name="Lavstsen T."/>
            <person name="Jespersen J.S."/>
        </authorList>
    </citation>
    <scope>NUCLEOTIDE SEQUENCE</scope>
    <source>
        <tissue evidence="1">Brain</tissue>
    </source>
</reference>
<sequence>TPVEKTYFGHLYPRSRYFGHYPKLVTTDCRLTAKSRASPLSSAVFITTGQYDARITADAAPVRRPISRSICPSRVNKTRRHLNSSA</sequence>
<reference evidence="1" key="2">
    <citation type="submission" date="2016-06" db="EMBL/GenBank/DDBJ databases">
        <title>The genome of a short-lived fish provides insights into sex chromosome evolution and the genetic control of aging.</title>
        <authorList>
            <person name="Reichwald K."/>
            <person name="Felder M."/>
            <person name="Petzold A."/>
            <person name="Koch P."/>
            <person name="Groth M."/>
            <person name="Platzer M."/>
        </authorList>
    </citation>
    <scope>NUCLEOTIDE SEQUENCE</scope>
    <source>
        <tissue evidence="1">Brain</tissue>
    </source>
</reference>